<dbReference type="AlphaFoldDB" id="A0A9D5JYB2"/>
<name>A0A9D5JYB2_9BACT</name>
<gene>
    <name evidence="1" type="ORF">GF339_18390</name>
</gene>
<dbReference type="InterPro" id="IPR007553">
    <property type="entry name" value="2-thiour_desulf"/>
</dbReference>
<organism evidence="1 2">
    <name type="scientific">candidate division KSB3 bacterium</name>
    <dbReference type="NCBI Taxonomy" id="2044937"/>
    <lineage>
        <taxon>Bacteria</taxon>
        <taxon>candidate division KSB3</taxon>
    </lineage>
</organism>
<sequence length="201" mass="22960">MMEPFPTPIVYVSKCLGFAPCRYDGQVIENAVVPKLQSYVEFRPVCPEVEIGLGVPRKPIRIIETDGKKVLYQPATGKDVTHEMETFVDTFLGGITEVDGFFLKTRSPSCGPQDVKIYPGFENVSRTFRGSGFYGGEVVKRFEGLPVEDEGRLRNFTIRENFFTRLFVFARFREVKARQTMQALVDFHTHHKLMLMGYNQS</sequence>
<dbReference type="Pfam" id="PF04463">
    <property type="entry name" value="2-thiour_desulf"/>
    <property type="match status" value="1"/>
</dbReference>
<evidence type="ECO:0000313" key="2">
    <source>
        <dbReference type="Proteomes" id="UP000649604"/>
    </source>
</evidence>
<feature type="non-terminal residue" evidence="1">
    <location>
        <position position="201"/>
    </location>
</feature>
<reference evidence="1" key="1">
    <citation type="submission" date="2019-11" db="EMBL/GenBank/DDBJ databases">
        <title>Microbial mats filling the niche in hypersaline microbial mats.</title>
        <authorList>
            <person name="Wong H.L."/>
            <person name="Macleod F.I."/>
            <person name="White R.A. III"/>
            <person name="Burns B.P."/>
        </authorList>
    </citation>
    <scope>NUCLEOTIDE SEQUENCE</scope>
    <source>
        <strain evidence="1">Rbin_158</strain>
    </source>
</reference>
<dbReference type="EMBL" id="WJJP01000601">
    <property type="protein sequence ID" value="MBD3326559.1"/>
    <property type="molecule type" value="Genomic_DNA"/>
</dbReference>
<accession>A0A9D5JYB2</accession>
<protein>
    <submittedName>
        <fullName evidence="1">DUF523 domain-containing protein</fullName>
    </submittedName>
</protein>
<proteinExistence type="predicted"/>
<dbReference type="PANTHER" id="PTHR30087">
    <property type="entry name" value="INNER MEMBRANE PROTEIN"/>
    <property type="match status" value="1"/>
</dbReference>
<comment type="caution">
    <text evidence="1">The sequence shown here is derived from an EMBL/GenBank/DDBJ whole genome shotgun (WGS) entry which is preliminary data.</text>
</comment>
<evidence type="ECO:0000313" key="1">
    <source>
        <dbReference type="EMBL" id="MBD3326559.1"/>
    </source>
</evidence>
<dbReference type="PANTHER" id="PTHR30087:SF0">
    <property type="entry name" value="INNER MEMBRANE PROTEIN"/>
    <property type="match status" value="1"/>
</dbReference>
<dbReference type="Proteomes" id="UP000649604">
    <property type="component" value="Unassembled WGS sequence"/>
</dbReference>